<organism evidence="1 2">
    <name type="scientific">Sphaceloma murrayae</name>
    <dbReference type="NCBI Taxonomy" id="2082308"/>
    <lineage>
        <taxon>Eukaryota</taxon>
        <taxon>Fungi</taxon>
        <taxon>Dikarya</taxon>
        <taxon>Ascomycota</taxon>
        <taxon>Pezizomycotina</taxon>
        <taxon>Dothideomycetes</taxon>
        <taxon>Dothideomycetidae</taxon>
        <taxon>Myriangiales</taxon>
        <taxon>Elsinoaceae</taxon>
        <taxon>Sphaceloma</taxon>
    </lineage>
</organism>
<dbReference type="EMBL" id="NKHZ01000017">
    <property type="protein sequence ID" value="PNS20775.1"/>
    <property type="molecule type" value="Genomic_DNA"/>
</dbReference>
<dbReference type="AlphaFoldDB" id="A0A2K1R0E8"/>
<proteinExistence type="predicted"/>
<comment type="caution">
    <text evidence="1">The sequence shown here is derived from an EMBL/GenBank/DDBJ whole genome shotgun (WGS) entry which is preliminary data.</text>
</comment>
<dbReference type="Proteomes" id="UP000243797">
    <property type="component" value="Unassembled WGS sequence"/>
</dbReference>
<protein>
    <submittedName>
        <fullName evidence="1">Uncharacterized protein</fullName>
    </submittedName>
</protein>
<dbReference type="InParanoid" id="A0A2K1R0E8"/>
<name>A0A2K1R0E8_9PEZI</name>
<reference evidence="1 2" key="1">
    <citation type="submission" date="2017-06" db="EMBL/GenBank/DDBJ databases">
        <title>Draft genome sequence of a variant of Elsinoe murrayae.</title>
        <authorList>
            <person name="Cheng Q."/>
        </authorList>
    </citation>
    <scope>NUCLEOTIDE SEQUENCE [LARGE SCALE GENOMIC DNA]</scope>
    <source>
        <strain evidence="1 2">CQ-2017a</strain>
    </source>
</reference>
<evidence type="ECO:0000313" key="1">
    <source>
        <dbReference type="EMBL" id="PNS20775.1"/>
    </source>
</evidence>
<keyword evidence="2" id="KW-1185">Reference proteome</keyword>
<gene>
    <name evidence="1" type="ORF">CAC42_2706</name>
</gene>
<evidence type="ECO:0000313" key="2">
    <source>
        <dbReference type="Proteomes" id="UP000243797"/>
    </source>
</evidence>
<accession>A0A2K1R0E8</accession>
<sequence>MFLVDDFPYIRTVPISFNRSLAWQLIGYRGSAVWASDPQRGLRGYFWRIEMYPMPYSSRNDMTRERQTFHRPLTGTFPGDYAYPNFEENFYWRSWSDGRMASGRYITDRNGNEFFIFGIVWTTPLISHQADIVEGRVQNEFAGVQFRKWFAATGWGGGGRAAFVVAIFEKIGREMHWWNGARAEPQLTRDGHELIV</sequence>